<dbReference type="HAMAP" id="MF_00451">
    <property type="entry name" value="NDP_kinase"/>
    <property type="match status" value="1"/>
</dbReference>
<evidence type="ECO:0000313" key="18">
    <source>
        <dbReference type="Proteomes" id="UP000579281"/>
    </source>
</evidence>
<evidence type="ECO:0000256" key="8">
    <source>
        <dbReference type="ARBA" id="ARBA00022777"/>
    </source>
</evidence>
<comment type="catalytic activity">
    <reaction evidence="12">
        <text>a ribonucleoside 5'-diphosphate + ATP = a ribonucleoside 5'-triphosphate + ADP</text>
        <dbReference type="Rhea" id="RHEA:18113"/>
        <dbReference type="ChEBI" id="CHEBI:30616"/>
        <dbReference type="ChEBI" id="CHEBI:57930"/>
        <dbReference type="ChEBI" id="CHEBI:61557"/>
        <dbReference type="ChEBI" id="CHEBI:456216"/>
        <dbReference type="EC" id="2.7.4.6"/>
    </reaction>
</comment>
<keyword evidence="18" id="KW-1185">Reference proteome</keyword>
<dbReference type="Pfam" id="PF00334">
    <property type="entry name" value="NDK"/>
    <property type="match status" value="1"/>
</dbReference>
<dbReference type="PRINTS" id="PR01243">
    <property type="entry name" value="NUCDPKINASE"/>
</dbReference>
<proteinExistence type="inferred from homology"/>
<keyword evidence="9 12" id="KW-0067">ATP-binding</keyword>
<evidence type="ECO:0000259" key="16">
    <source>
        <dbReference type="SMART" id="SM00562"/>
    </source>
</evidence>
<comment type="subunit">
    <text evidence="12">Homotetramer.</text>
</comment>
<organism evidence="17 18">
    <name type="scientific">Anaerosolibacter carboniphilus</name>
    <dbReference type="NCBI Taxonomy" id="1417629"/>
    <lineage>
        <taxon>Bacteria</taxon>
        <taxon>Bacillati</taxon>
        <taxon>Bacillota</taxon>
        <taxon>Clostridia</taxon>
        <taxon>Peptostreptococcales</taxon>
        <taxon>Thermotaleaceae</taxon>
        <taxon>Anaerosolibacter</taxon>
    </lineage>
</organism>
<feature type="binding site" evidence="12">
    <location>
        <position position="102"/>
    </location>
    <ligand>
        <name>ATP</name>
        <dbReference type="ChEBI" id="CHEBI:30616"/>
    </ligand>
</feature>
<comment type="similarity">
    <text evidence="2 12 13 14">Belongs to the NDK family.</text>
</comment>
<dbReference type="InterPro" id="IPR001564">
    <property type="entry name" value="Nucleoside_diP_kinase"/>
</dbReference>
<dbReference type="PROSITE" id="PS00469">
    <property type="entry name" value="NDPK"/>
    <property type="match status" value="1"/>
</dbReference>
<dbReference type="NCBIfam" id="NF001908">
    <property type="entry name" value="PRK00668.1"/>
    <property type="match status" value="1"/>
</dbReference>
<dbReference type="RefSeq" id="WP_184314073.1">
    <property type="nucleotide sequence ID" value="NZ_JACHEN010000068.1"/>
</dbReference>
<name>A0A841L0H4_9FIRM</name>
<dbReference type="PROSITE" id="PS51374">
    <property type="entry name" value="NDPK_LIKE"/>
    <property type="match status" value="1"/>
</dbReference>
<dbReference type="GO" id="GO:0006241">
    <property type="term" value="P:CTP biosynthetic process"/>
    <property type="evidence" value="ECO:0007669"/>
    <property type="project" value="UniProtKB-UniRule"/>
</dbReference>
<evidence type="ECO:0000256" key="6">
    <source>
        <dbReference type="ARBA" id="ARBA00022723"/>
    </source>
</evidence>
<evidence type="ECO:0000256" key="10">
    <source>
        <dbReference type="ARBA" id="ARBA00022842"/>
    </source>
</evidence>
<feature type="domain" description="Nucleoside diphosphate kinase-like" evidence="16">
    <location>
        <begin position="1"/>
        <end position="134"/>
    </location>
</feature>
<keyword evidence="12" id="KW-0963">Cytoplasm</keyword>
<protein>
    <recommendedName>
        <fullName evidence="4 12">Nucleoside diphosphate kinase</fullName>
        <shortName evidence="12">NDK</shortName>
        <shortName evidence="12">NDP kinase</shortName>
        <ecNumber evidence="3 12">2.7.4.6</ecNumber>
    </recommendedName>
    <alternativeName>
        <fullName evidence="12">Nucleoside-2-P kinase</fullName>
    </alternativeName>
</protein>
<evidence type="ECO:0000256" key="9">
    <source>
        <dbReference type="ARBA" id="ARBA00022840"/>
    </source>
</evidence>
<dbReference type="EMBL" id="JACHEN010000068">
    <property type="protein sequence ID" value="MBB6219043.1"/>
    <property type="molecule type" value="Genomic_DNA"/>
</dbReference>
<evidence type="ECO:0000256" key="12">
    <source>
        <dbReference type="HAMAP-Rule" id="MF_00451"/>
    </source>
</evidence>
<dbReference type="Proteomes" id="UP000579281">
    <property type="component" value="Unassembled WGS sequence"/>
</dbReference>
<evidence type="ECO:0000256" key="14">
    <source>
        <dbReference type="RuleBase" id="RU004011"/>
    </source>
</evidence>
<dbReference type="InterPro" id="IPR036850">
    <property type="entry name" value="NDK-like_dom_sf"/>
</dbReference>
<dbReference type="CDD" id="cd04413">
    <property type="entry name" value="NDPk_I"/>
    <property type="match status" value="1"/>
</dbReference>
<feature type="binding site" evidence="12">
    <location>
        <position position="112"/>
    </location>
    <ligand>
        <name>ATP</name>
        <dbReference type="ChEBI" id="CHEBI:30616"/>
    </ligand>
</feature>
<comment type="caution">
    <text evidence="17">The sequence shown here is derived from an EMBL/GenBank/DDBJ whole genome shotgun (WGS) entry which is preliminary data.</text>
</comment>
<dbReference type="InterPro" id="IPR023005">
    <property type="entry name" value="Nucleoside_diP_kinase_AS"/>
</dbReference>
<dbReference type="GO" id="GO:0005737">
    <property type="term" value="C:cytoplasm"/>
    <property type="evidence" value="ECO:0007669"/>
    <property type="project" value="UniProtKB-SubCell"/>
</dbReference>
<reference evidence="17 18" key="1">
    <citation type="submission" date="2020-08" db="EMBL/GenBank/DDBJ databases">
        <title>Genomic Encyclopedia of Type Strains, Phase IV (KMG-IV): sequencing the most valuable type-strain genomes for metagenomic binning, comparative biology and taxonomic classification.</title>
        <authorList>
            <person name="Goeker M."/>
        </authorList>
    </citation>
    <scope>NUCLEOTIDE SEQUENCE [LARGE SCALE GENOMIC DNA]</scope>
    <source>
        <strain evidence="17 18">DSM 103526</strain>
    </source>
</reference>
<keyword evidence="8 12" id="KW-0418">Kinase</keyword>
<dbReference type="GO" id="GO:0046872">
    <property type="term" value="F:metal ion binding"/>
    <property type="evidence" value="ECO:0007669"/>
    <property type="project" value="UniProtKB-KW"/>
</dbReference>
<dbReference type="GO" id="GO:0004550">
    <property type="term" value="F:nucleoside diphosphate kinase activity"/>
    <property type="evidence" value="ECO:0007669"/>
    <property type="project" value="UniProtKB-UniRule"/>
</dbReference>
<feature type="binding site" evidence="12">
    <location>
        <position position="85"/>
    </location>
    <ligand>
        <name>ATP</name>
        <dbReference type="ChEBI" id="CHEBI:30616"/>
    </ligand>
</feature>
<dbReference type="PANTHER" id="PTHR11349">
    <property type="entry name" value="NUCLEOSIDE DIPHOSPHATE KINASE"/>
    <property type="match status" value="1"/>
</dbReference>
<keyword evidence="7 12" id="KW-0547">Nucleotide-binding</keyword>
<keyword evidence="11 12" id="KW-0546">Nucleotide metabolism</keyword>
<keyword evidence="12" id="KW-0597">Phosphoprotein</keyword>
<dbReference type="AlphaFoldDB" id="A0A841L0H4"/>
<dbReference type="InterPro" id="IPR034907">
    <property type="entry name" value="NDK-like_dom"/>
</dbReference>
<keyword evidence="6 12" id="KW-0479">Metal-binding</keyword>
<feature type="binding site" evidence="12">
    <location>
        <position position="57"/>
    </location>
    <ligand>
        <name>ATP</name>
        <dbReference type="ChEBI" id="CHEBI:30616"/>
    </ligand>
</feature>
<feature type="active site" description="Pros-phosphohistidine intermediate" evidence="12">
    <location>
        <position position="115"/>
    </location>
</feature>
<evidence type="ECO:0000256" key="13">
    <source>
        <dbReference type="PROSITE-ProRule" id="PRU00706"/>
    </source>
</evidence>
<gene>
    <name evidence="12" type="primary">ndk</name>
    <name evidence="17" type="ORF">HNQ80_005221</name>
</gene>
<dbReference type="EC" id="2.7.4.6" evidence="3 12"/>
<comment type="catalytic activity">
    <reaction evidence="12 15">
        <text>a 2'-deoxyribonucleoside 5'-diphosphate + ATP = a 2'-deoxyribonucleoside 5'-triphosphate + ADP</text>
        <dbReference type="Rhea" id="RHEA:44640"/>
        <dbReference type="ChEBI" id="CHEBI:30616"/>
        <dbReference type="ChEBI" id="CHEBI:61560"/>
        <dbReference type="ChEBI" id="CHEBI:73316"/>
        <dbReference type="ChEBI" id="CHEBI:456216"/>
        <dbReference type="EC" id="2.7.4.6"/>
    </reaction>
</comment>
<comment type="subcellular location">
    <subcellularLocation>
        <location evidence="12">Cytoplasm</location>
    </subcellularLocation>
</comment>
<comment type="function">
    <text evidence="12">Major role in the synthesis of nucleoside triphosphates other than ATP. The ATP gamma phosphate is transferred to the NDP beta phosphate via a ping-pong mechanism, using a phosphorylated active-site intermediate.</text>
</comment>
<keyword evidence="5 12" id="KW-0808">Transferase</keyword>
<evidence type="ECO:0000313" key="17">
    <source>
        <dbReference type="EMBL" id="MBB6219043.1"/>
    </source>
</evidence>
<accession>A0A841L0H4</accession>
<dbReference type="GO" id="GO:0005524">
    <property type="term" value="F:ATP binding"/>
    <property type="evidence" value="ECO:0007669"/>
    <property type="project" value="UniProtKB-UniRule"/>
</dbReference>
<evidence type="ECO:0000256" key="1">
    <source>
        <dbReference type="ARBA" id="ARBA00001946"/>
    </source>
</evidence>
<evidence type="ECO:0000256" key="3">
    <source>
        <dbReference type="ARBA" id="ARBA00012966"/>
    </source>
</evidence>
<dbReference type="SMART" id="SM00562">
    <property type="entry name" value="NDK"/>
    <property type="match status" value="1"/>
</dbReference>
<feature type="binding site" evidence="12">
    <location>
        <position position="9"/>
    </location>
    <ligand>
        <name>ATP</name>
        <dbReference type="ChEBI" id="CHEBI:30616"/>
    </ligand>
</feature>
<dbReference type="FunFam" id="3.30.70.141:FF:000003">
    <property type="entry name" value="Nucleoside diphosphate kinase"/>
    <property type="match status" value="1"/>
</dbReference>
<sequence length="135" mass="15153">MERTLVIIKPDGVARHLVGEIINRYERKDFKLLAAKLIAADALLLENHYAEHKGRAYFQELIDYMSEGPIMVMAWAGASVVEIIRLMNGDKHPSKASPGTIRGDYAHDLTKNIVHASDSPETAEREIAIWFPELA</sequence>
<keyword evidence="10 12" id="KW-0460">Magnesium</keyword>
<evidence type="ECO:0000256" key="11">
    <source>
        <dbReference type="ARBA" id="ARBA00023080"/>
    </source>
</evidence>
<dbReference type="SUPFAM" id="SSF54919">
    <property type="entry name" value="Nucleoside diphosphate kinase, NDK"/>
    <property type="match status" value="1"/>
</dbReference>
<dbReference type="GO" id="GO:0006183">
    <property type="term" value="P:GTP biosynthetic process"/>
    <property type="evidence" value="ECO:0007669"/>
    <property type="project" value="UniProtKB-UniRule"/>
</dbReference>
<comment type="caution">
    <text evidence="12 13">Lacks conserved residue(s) required for the propagation of feature annotation.</text>
</comment>
<dbReference type="Gene3D" id="3.30.70.141">
    <property type="entry name" value="Nucleoside diphosphate kinase-like domain"/>
    <property type="match status" value="1"/>
</dbReference>
<evidence type="ECO:0000256" key="4">
    <source>
        <dbReference type="ARBA" id="ARBA00017632"/>
    </source>
</evidence>
<dbReference type="GO" id="GO:0006228">
    <property type="term" value="P:UTP biosynthetic process"/>
    <property type="evidence" value="ECO:0007669"/>
    <property type="project" value="UniProtKB-UniRule"/>
</dbReference>
<evidence type="ECO:0000256" key="7">
    <source>
        <dbReference type="ARBA" id="ARBA00022741"/>
    </source>
</evidence>
<evidence type="ECO:0000256" key="15">
    <source>
        <dbReference type="RuleBase" id="RU004013"/>
    </source>
</evidence>
<comment type="cofactor">
    <cofactor evidence="1 12">
        <name>Mg(2+)</name>
        <dbReference type="ChEBI" id="CHEBI:18420"/>
    </cofactor>
</comment>
<evidence type="ECO:0000256" key="2">
    <source>
        <dbReference type="ARBA" id="ARBA00008142"/>
    </source>
</evidence>
<evidence type="ECO:0000256" key="5">
    <source>
        <dbReference type="ARBA" id="ARBA00022679"/>
    </source>
</evidence>